<dbReference type="Gene3D" id="3.40.50.850">
    <property type="entry name" value="Isochorismatase-like"/>
    <property type="match status" value="1"/>
</dbReference>
<comment type="caution">
    <text evidence="1">The sequence shown here is derived from an EMBL/GenBank/DDBJ whole genome shotgun (WGS) entry which is preliminary data.</text>
</comment>
<gene>
    <name evidence="1" type="ORF">HYALB_00003450</name>
</gene>
<dbReference type="SUPFAM" id="SSF52499">
    <property type="entry name" value="Isochorismatase-like hydrolases"/>
    <property type="match status" value="1"/>
</dbReference>
<dbReference type="AlphaFoldDB" id="A0A9N9PWJ3"/>
<dbReference type="EMBL" id="CAJVRM010000001">
    <property type="protein sequence ID" value="CAG8970695.1"/>
    <property type="molecule type" value="Genomic_DNA"/>
</dbReference>
<organism evidence="1 2">
    <name type="scientific">Hymenoscyphus albidus</name>
    <dbReference type="NCBI Taxonomy" id="595503"/>
    <lineage>
        <taxon>Eukaryota</taxon>
        <taxon>Fungi</taxon>
        <taxon>Dikarya</taxon>
        <taxon>Ascomycota</taxon>
        <taxon>Pezizomycotina</taxon>
        <taxon>Leotiomycetes</taxon>
        <taxon>Helotiales</taxon>
        <taxon>Helotiaceae</taxon>
        <taxon>Hymenoscyphus</taxon>
    </lineage>
</organism>
<proteinExistence type="predicted"/>
<evidence type="ECO:0000313" key="1">
    <source>
        <dbReference type="EMBL" id="CAG8970695.1"/>
    </source>
</evidence>
<accession>A0A9N9PWJ3</accession>
<dbReference type="Proteomes" id="UP000701801">
    <property type="component" value="Unassembled WGS sequence"/>
</dbReference>
<evidence type="ECO:0000313" key="2">
    <source>
        <dbReference type="Proteomes" id="UP000701801"/>
    </source>
</evidence>
<dbReference type="OrthoDB" id="1739143at2759"/>
<dbReference type="InterPro" id="IPR036380">
    <property type="entry name" value="Isochorismatase-like_sf"/>
</dbReference>
<reference evidence="1" key="1">
    <citation type="submission" date="2021-07" db="EMBL/GenBank/DDBJ databases">
        <authorList>
            <person name="Durling M."/>
        </authorList>
    </citation>
    <scope>NUCLEOTIDE SEQUENCE</scope>
</reference>
<sequence>MSEFQELLGNYSKCYGKTSLKFGASPVLILIDPVVAYLEPSSPLYAPKSFEAARLSMVRLLAKARSSTIPVIFTSVVYNSPSEGGKWYMEKLPNVLCCYE</sequence>
<name>A0A9N9PWJ3_9HELO</name>
<protein>
    <submittedName>
        <fullName evidence="1">Uncharacterized protein</fullName>
    </submittedName>
</protein>
<keyword evidence="2" id="KW-1185">Reference proteome</keyword>